<dbReference type="PROSITE" id="PS50195">
    <property type="entry name" value="PX"/>
    <property type="match status" value="1"/>
</dbReference>
<keyword evidence="4" id="KW-1185">Reference proteome</keyword>
<dbReference type="Pfam" id="PF00787">
    <property type="entry name" value="PX"/>
    <property type="match status" value="1"/>
</dbReference>
<feature type="domain" description="PX" evidence="2">
    <location>
        <begin position="20"/>
        <end position="132"/>
    </location>
</feature>
<dbReference type="PANTHER" id="PTHR10555:SF170">
    <property type="entry name" value="FI18122P1"/>
    <property type="match status" value="1"/>
</dbReference>
<dbReference type="AlphaFoldDB" id="A0A1R2AUV9"/>
<protein>
    <recommendedName>
        <fullName evidence="2">PX domain-containing protein</fullName>
    </recommendedName>
</protein>
<evidence type="ECO:0000256" key="1">
    <source>
        <dbReference type="SAM" id="Coils"/>
    </source>
</evidence>
<evidence type="ECO:0000313" key="4">
    <source>
        <dbReference type="Proteomes" id="UP000187209"/>
    </source>
</evidence>
<keyword evidence="1" id="KW-0175">Coiled coil</keyword>
<evidence type="ECO:0000259" key="2">
    <source>
        <dbReference type="PROSITE" id="PS50195"/>
    </source>
</evidence>
<dbReference type="CDD" id="cd06093">
    <property type="entry name" value="PX_domain"/>
    <property type="match status" value="1"/>
</dbReference>
<organism evidence="3 4">
    <name type="scientific">Stentor coeruleus</name>
    <dbReference type="NCBI Taxonomy" id="5963"/>
    <lineage>
        <taxon>Eukaryota</taxon>
        <taxon>Sar</taxon>
        <taxon>Alveolata</taxon>
        <taxon>Ciliophora</taxon>
        <taxon>Postciliodesmatophora</taxon>
        <taxon>Heterotrichea</taxon>
        <taxon>Heterotrichida</taxon>
        <taxon>Stentoridae</taxon>
        <taxon>Stentor</taxon>
    </lineage>
</organism>
<evidence type="ECO:0000313" key="3">
    <source>
        <dbReference type="EMBL" id="OMJ68311.1"/>
    </source>
</evidence>
<dbReference type="PANTHER" id="PTHR10555">
    <property type="entry name" value="SORTING NEXIN"/>
    <property type="match status" value="1"/>
</dbReference>
<gene>
    <name evidence="3" type="ORF">SteCoe_34280</name>
</gene>
<reference evidence="3 4" key="1">
    <citation type="submission" date="2016-11" db="EMBL/GenBank/DDBJ databases">
        <title>The macronuclear genome of Stentor coeruleus: a giant cell with tiny introns.</title>
        <authorList>
            <person name="Slabodnick M."/>
            <person name="Ruby J.G."/>
            <person name="Reiff S.B."/>
            <person name="Swart E.C."/>
            <person name="Gosai S."/>
            <person name="Prabakaran S."/>
            <person name="Witkowska E."/>
            <person name="Larue G.E."/>
            <person name="Fisher S."/>
            <person name="Freeman R.M."/>
            <person name="Gunawardena J."/>
            <person name="Chu W."/>
            <person name="Stover N.A."/>
            <person name="Gregory B.D."/>
            <person name="Nowacki M."/>
            <person name="Derisi J."/>
            <person name="Roy S.W."/>
            <person name="Marshall W.F."/>
            <person name="Sood P."/>
        </authorList>
    </citation>
    <scope>NUCLEOTIDE SEQUENCE [LARGE SCALE GENOMIC DNA]</scope>
    <source>
        <strain evidence="3">WM001</strain>
    </source>
</reference>
<dbReference type="OrthoDB" id="289314at2759"/>
<dbReference type="Proteomes" id="UP000187209">
    <property type="component" value="Unassembled WGS sequence"/>
</dbReference>
<dbReference type="InterPro" id="IPR036871">
    <property type="entry name" value="PX_dom_sf"/>
</dbReference>
<feature type="coiled-coil region" evidence="1">
    <location>
        <begin position="301"/>
        <end position="328"/>
    </location>
</feature>
<comment type="caution">
    <text evidence="3">The sequence shown here is derived from an EMBL/GenBank/DDBJ whole genome shotgun (WGS) entry which is preliminary data.</text>
</comment>
<accession>A0A1R2AUV9</accession>
<dbReference type="EMBL" id="MPUH01001351">
    <property type="protein sequence ID" value="OMJ68311.1"/>
    <property type="molecule type" value="Genomic_DNA"/>
</dbReference>
<sequence>MDSNGYNEPITGTSYNPSNDLITIKLSNPVLKDERFTKHVSYTISGEDKKGQFEAQRRYKEFNALQVLLNTQWPGCILPQIPEKKAIGNLQENFIEKRRKLLQSFLVKICNLPHIYNSHEFQTFIRGPADFLKINKDFKIDSQIQVLEKYQHHFPECMEKQEPDDVDSQLEDSMKFFKASLESLEVFVGFCSESVYSFEQYAKNTSMMLYGIKDINGFYTQKFNARGINLEIREECTNPYQILLDWTQAETLDLKGLVLAINRKFDYVKMRVRAAERVEEEKKHLVKAQAGKSGGWNILKKETKEQKIGKAENAILEAQKELDTIKTVEHILNIQLGVVDVPRIKQEKAEKYEEILKLFINSSVEEFENLIQQARNIDFLYTFTN</sequence>
<dbReference type="GO" id="GO:0035091">
    <property type="term" value="F:phosphatidylinositol binding"/>
    <property type="evidence" value="ECO:0007669"/>
    <property type="project" value="InterPro"/>
</dbReference>
<dbReference type="SUPFAM" id="SSF64268">
    <property type="entry name" value="PX domain"/>
    <property type="match status" value="1"/>
</dbReference>
<name>A0A1R2AUV9_9CILI</name>
<dbReference type="Gene3D" id="3.30.1520.10">
    <property type="entry name" value="Phox-like domain"/>
    <property type="match status" value="1"/>
</dbReference>
<proteinExistence type="predicted"/>
<dbReference type="InterPro" id="IPR001683">
    <property type="entry name" value="PX_dom"/>
</dbReference>
<dbReference type="SMART" id="SM00312">
    <property type="entry name" value="PX"/>
    <property type="match status" value="1"/>
</dbReference>
<dbReference type="GO" id="GO:0005768">
    <property type="term" value="C:endosome"/>
    <property type="evidence" value="ECO:0007669"/>
    <property type="project" value="TreeGrafter"/>
</dbReference>